<name>A0A7M5VAD6_9CNID</name>
<accession>A0A7M5VAD6</accession>
<dbReference type="AlphaFoldDB" id="A0A7M5VAD6"/>
<proteinExistence type="predicted"/>
<keyword evidence="3" id="KW-1185">Reference proteome</keyword>
<organism evidence="2 3">
    <name type="scientific">Clytia hemisphaerica</name>
    <dbReference type="NCBI Taxonomy" id="252671"/>
    <lineage>
        <taxon>Eukaryota</taxon>
        <taxon>Metazoa</taxon>
        <taxon>Cnidaria</taxon>
        <taxon>Hydrozoa</taxon>
        <taxon>Hydroidolina</taxon>
        <taxon>Leptothecata</taxon>
        <taxon>Obeliida</taxon>
        <taxon>Clytiidae</taxon>
        <taxon>Clytia</taxon>
    </lineage>
</organism>
<protein>
    <submittedName>
        <fullName evidence="2">Uncharacterized protein</fullName>
    </submittedName>
</protein>
<sequence length="215" mass="23876">MGNCLNLPTFHGPSFQANNRGQDLPNNRRYNQDVYVKNANINNDVNGLQAVNFYQDVKLDQLRFSQDVDLDQIRSAPAVDLDSTTPALDVDLNQMKTAPTVELSGISIQEHTIHGKMHGQKGFRMPKFGFGLGNPPSYQDAIDQNFQNGSHIAKGNEQRFSTTQRGFGFKLPKHTRGKSRNKTHTIVGIGGGPHSHRTGHSHNKRGFGVRGPSFR</sequence>
<feature type="region of interest" description="Disordered" evidence="1">
    <location>
        <begin position="189"/>
        <end position="215"/>
    </location>
</feature>
<evidence type="ECO:0000313" key="3">
    <source>
        <dbReference type="Proteomes" id="UP000594262"/>
    </source>
</evidence>
<dbReference type="Proteomes" id="UP000594262">
    <property type="component" value="Unplaced"/>
</dbReference>
<evidence type="ECO:0000313" key="2">
    <source>
        <dbReference type="EnsemblMetazoa" id="CLYHEMP005328.1"/>
    </source>
</evidence>
<dbReference type="EnsemblMetazoa" id="CLYHEMT005328.1">
    <property type="protein sequence ID" value="CLYHEMP005328.1"/>
    <property type="gene ID" value="CLYHEMG005328"/>
</dbReference>
<evidence type="ECO:0000256" key="1">
    <source>
        <dbReference type="SAM" id="MobiDB-lite"/>
    </source>
</evidence>
<reference evidence="2" key="1">
    <citation type="submission" date="2021-01" db="UniProtKB">
        <authorList>
            <consortium name="EnsemblMetazoa"/>
        </authorList>
    </citation>
    <scope>IDENTIFICATION</scope>
</reference>
<feature type="compositionally biased region" description="Basic residues" evidence="1">
    <location>
        <begin position="194"/>
        <end position="207"/>
    </location>
</feature>